<evidence type="ECO:0000313" key="2">
    <source>
        <dbReference type="EMBL" id="GBF97709.1"/>
    </source>
</evidence>
<keyword evidence="3" id="KW-1185">Reference proteome</keyword>
<dbReference type="STRING" id="307507.A0A2V0PDX2"/>
<protein>
    <submittedName>
        <fullName evidence="2">Lecithin:cholesterol acyltransferase</fullName>
    </submittedName>
</protein>
<reference evidence="2 3" key="1">
    <citation type="journal article" date="2018" name="Sci. Rep.">
        <title>Raphidocelis subcapitata (=Pseudokirchneriella subcapitata) provides an insight into genome evolution and environmental adaptations in the Sphaeropleales.</title>
        <authorList>
            <person name="Suzuki S."/>
            <person name="Yamaguchi H."/>
            <person name="Nakajima N."/>
            <person name="Kawachi M."/>
        </authorList>
    </citation>
    <scope>NUCLEOTIDE SEQUENCE [LARGE SCALE GENOMIC DNA]</scope>
    <source>
        <strain evidence="2 3">NIES-35</strain>
    </source>
</reference>
<keyword evidence="2" id="KW-0808">Transferase</keyword>
<organism evidence="2 3">
    <name type="scientific">Raphidocelis subcapitata</name>
    <dbReference type="NCBI Taxonomy" id="307507"/>
    <lineage>
        <taxon>Eukaryota</taxon>
        <taxon>Viridiplantae</taxon>
        <taxon>Chlorophyta</taxon>
        <taxon>core chlorophytes</taxon>
        <taxon>Chlorophyceae</taxon>
        <taxon>CS clade</taxon>
        <taxon>Sphaeropleales</taxon>
        <taxon>Selenastraceae</taxon>
        <taxon>Raphidocelis</taxon>
    </lineage>
</organism>
<sequence length="141" mass="14184">DSGVQLTDGDGTVPVLSLGALCAGGWRGRRLNPGGSRVVVREYPHEPVYTLKDPRGGPGASTHVEILGNDGLLADLLKIASGAASEAAAREPKEGKKGRGGDGGGAAAEGAEGGGPADEAVGDRIVSRVREMAAAIDWESD</sequence>
<proteinExistence type="predicted"/>
<feature type="non-terminal residue" evidence="2">
    <location>
        <position position="1"/>
    </location>
</feature>
<feature type="compositionally biased region" description="Basic and acidic residues" evidence="1">
    <location>
        <begin position="88"/>
        <end position="100"/>
    </location>
</feature>
<accession>A0A2V0PDX2</accession>
<feature type="region of interest" description="Disordered" evidence="1">
    <location>
        <begin position="84"/>
        <end position="124"/>
    </location>
</feature>
<dbReference type="InParanoid" id="A0A2V0PDX2"/>
<dbReference type="EMBL" id="BDRX01000105">
    <property type="protein sequence ID" value="GBF97709.1"/>
    <property type="molecule type" value="Genomic_DNA"/>
</dbReference>
<dbReference type="AlphaFoldDB" id="A0A2V0PDX2"/>
<keyword evidence="2" id="KW-0012">Acyltransferase</keyword>
<dbReference type="OrthoDB" id="190846at2759"/>
<dbReference type="Proteomes" id="UP000247498">
    <property type="component" value="Unassembled WGS sequence"/>
</dbReference>
<evidence type="ECO:0000256" key="1">
    <source>
        <dbReference type="SAM" id="MobiDB-lite"/>
    </source>
</evidence>
<name>A0A2V0PDX2_9CHLO</name>
<gene>
    <name evidence="2" type="ORF">Rsub_09767</name>
</gene>
<comment type="caution">
    <text evidence="2">The sequence shown here is derived from an EMBL/GenBank/DDBJ whole genome shotgun (WGS) entry which is preliminary data.</text>
</comment>
<dbReference type="GO" id="GO:0016746">
    <property type="term" value="F:acyltransferase activity"/>
    <property type="evidence" value="ECO:0007669"/>
    <property type="project" value="UniProtKB-KW"/>
</dbReference>
<evidence type="ECO:0000313" key="3">
    <source>
        <dbReference type="Proteomes" id="UP000247498"/>
    </source>
</evidence>
<feature type="compositionally biased region" description="Gly residues" evidence="1">
    <location>
        <begin position="101"/>
        <end position="116"/>
    </location>
</feature>